<dbReference type="AlphaFoldDB" id="A0A1S8S3P3"/>
<sequence>MEKILWKENTLPKIDKEESVKFLNKEEVSKAKQFHESFLEYDETPLINLKELATKIGLGGIYLKDESYRFGLNAFKVLGGSFAMGKYLAEKLGEDIDDLPYEKMTCKEVKDKLGDITFVTATDGNHGRGVAWTANRLKQKSVVFMPKGSSIKRLNNIKAEGAEASITELNYDDAVRLANKYAEEHNGVIIQDTAWKGYEKIPAWIMQGYGTMALEASEQLKALNVLKPTHIFVQAGVGSLAGAVQGFFASQYGDDCPKTVVVESNLADCYYKSAIANDGEARSVGGDMQTIMAGLACGEVNTIGFTILKNYSKAFISCPDWVAAKGMRILGNPLKGDTGIISGESGAVTTGALYEIMTNDEYKDLKEALELDENSKVLLFSTEGDTDPEKYREIVWDGKY</sequence>
<protein>
    <submittedName>
        <fullName evidence="4">Diaminopropionate ammonia-lyase</fullName>
        <ecNumber evidence="4">4.3.1.15</ecNumber>
    </submittedName>
</protein>
<evidence type="ECO:0000313" key="5">
    <source>
        <dbReference type="Proteomes" id="UP000190973"/>
    </source>
</evidence>
<proteinExistence type="predicted"/>
<feature type="domain" description="Tryptophan synthase beta chain-like PALP" evidence="3">
    <location>
        <begin position="41"/>
        <end position="379"/>
    </location>
</feature>
<organism evidence="4 5">
    <name type="scientific">Clostridium beijerinckii</name>
    <name type="common">Clostridium MP</name>
    <dbReference type="NCBI Taxonomy" id="1520"/>
    <lineage>
        <taxon>Bacteria</taxon>
        <taxon>Bacillati</taxon>
        <taxon>Bacillota</taxon>
        <taxon>Clostridia</taxon>
        <taxon>Eubacteriales</taxon>
        <taxon>Clostridiaceae</taxon>
        <taxon>Clostridium</taxon>
    </lineage>
</organism>
<evidence type="ECO:0000256" key="1">
    <source>
        <dbReference type="ARBA" id="ARBA00001933"/>
    </source>
</evidence>
<dbReference type="NCBIfam" id="NF006058">
    <property type="entry name" value="PRK08206.1"/>
    <property type="match status" value="1"/>
</dbReference>
<dbReference type="Proteomes" id="UP000190973">
    <property type="component" value="Unassembled WGS sequence"/>
</dbReference>
<keyword evidence="2" id="KW-0663">Pyridoxal phosphate</keyword>
<comment type="caution">
    <text evidence="4">The sequence shown here is derived from an EMBL/GenBank/DDBJ whole genome shotgun (WGS) entry which is preliminary data.</text>
</comment>
<dbReference type="EMBL" id="LZZI01000058">
    <property type="protein sequence ID" value="OOM60060.1"/>
    <property type="molecule type" value="Genomic_DNA"/>
</dbReference>
<dbReference type="PANTHER" id="PTHR42937:SF1">
    <property type="entry name" value="DIAMINOPROPIONATE AMMONIA-LYASE"/>
    <property type="match status" value="1"/>
</dbReference>
<accession>A0A1S8S3P3</accession>
<dbReference type="GO" id="GO:1901605">
    <property type="term" value="P:alpha-amino acid metabolic process"/>
    <property type="evidence" value="ECO:0007669"/>
    <property type="project" value="UniProtKB-ARBA"/>
</dbReference>
<dbReference type="RefSeq" id="WP_077839520.1">
    <property type="nucleotide sequence ID" value="NZ_JABTAE010000001.1"/>
</dbReference>
<dbReference type="Gene3D" id="3.40.50.1100">
    <property type="match status" value="3"/>
</dbReference>
<reference evidence="4 5" key="1">
    <citation type="submission" date="2016-05" db="EMBL/GenBank/DDBJ databases">
        <title>Microbial solvent formation.</title>
        <authorList>
            <person name="Poehlein A."/>
            <person name="Montoya Solano J.D."/>
            <person name="Flitsch S."/>
            <person name="Krabben P."/>
            <person name="Duerre P."/>
            <person name="Daniel R."/>
        </authorList>
    </citation>
    <scope>NUCLEOTIDE SEQUENCE [LARGE SCALE GENOMIC DNA]</scope>
    <source>
        <strain evidence="4 5">DSM 53</strain>
    </source>
</reference>
<dbReference type="SUPFAM" id="SSF53686">
    <property type="entry name" value="Tryptophan synthase beta subunit-like PLP-dependent enzymes"/>
    <property type="match status" value="1"/>
</dbReference>
<evidence type="ECO:0000256" key="2">
    <source>
        <dbReference type="ARBA" id="ARBA00022898"/>
    </source>
</evidence>
<name>A0A1S8S3P3_CLOBE</name>
<dbReference type="InterPro" id="IPR001926">
    <property type="entry name" value="TrpB-like_PALP"/>
</dbReference>
<dbReference type="Pfam" id="PF00291">
    <property type="entry name" value="PALP"/>
    <property type="match status" value="1"/>
</dbReference>
<gene>
    <name evidence="4" type="primary">dpaL</name>
    <name evidence="4" type="ORF">CLBCK_30800</name>
</gene>
<dbReference type="GO" id="GO:0008838">
    <property type="term" value="F:diaminopropionate ammonia-lyase activity"/>
    <property type="evidence" value="ECO:0007669"/>
    <property type="project" value="UniProtKB-EC"/>
</dbReference>
<dbReference type="PANTHER" id="PTHR42937">
    <property type="match status" value="1"/>
</dbReference>
<comment type="cofactor">
    <cofactor evidence="1">
        <name>pyridoxal 5'-phosphate</name>
        <dbReference type="ChEBI" id="CHEBI:597326"/>
    </cofactor>
</comment>
<dbReference type="NCBIfam" id="TIGR03528">
    <property type="entry name" value="2_3_DAP_am_ly"/>
    <property type="match status" value="1"/>
</dbReference>
<dbReference type="InterPro" id="IPR010081">
    <property type="entry name" value="DiNH2opropionate_NH3_lyase"/>
</dbReference>
<evidence type="ECO:0000313" key="4">
    <source>
        <dbReference type="EMBL" id="OOM60060.1"/>
    </source>
</evidence>
<dbReference type="CDD" id="cd00640">
    <property type="entry name" value="Trp-synth-beta_II"/>
    <property type="match status" value="1"/>
</dbReference>
<dbReference type="GO" id="GO:0030170">
    <property type="term" value="F:pyridoxal phosphate binding"/>
    <property type="evidence" value="ECO:0007669"/>
    <property type="project" value="InterPro"/>
</dbReference>
<dbReference type="NCBIfam" id="TIGR01747">
    <property type="entry name" value="diampropi_NH3ly"/>
    <property type="match status" value="1"/>
</dbReference>
<dbReference type="InterPro" id="IPR019871">
    <property type="entry name" value="DiNH2propionate_NH3-lyase_sub"/>
</dbReference>
<dbReference type="EC" id="4.3.1.15" evidence="4"/>
<dbReference type="InterPro" id="IPR036052">
    <property type="entry name" value="TrpB-like_PALP_sf"/>
</dbReference>
<evidence type="ECO:0000259" key="3">
    <source>
        <dbReference type="Pfam" id="PF00291"/>
    </source>
</evidence>
<keyword evidence="4" id="KW-0456">Lyase</keyword>